<evidence type="ECO:0000256" key="3">
    <source>
        <dbReference type="ARBA" id="ARBA00023157"/>
    </source>
</evidence>
<organism evidence="6 7">
    <name type="scientific">Mycoplasmoides fastidiosum</name>
    <dbReference type="NCBI Taxonomy" id="92758"/>
    <lineage>
        <taxon>Bacteria</taxon>
        <taxon>Bacillati</taxon>
        <taxon>Mycoplasmatota</taxon>
        <taxon>Mycoplasmoidales</taxon>
        <taxon>Mycoplasmoidaceae</taxon>
        <taxon>Mycoplasmoides</taxon>
    </lineage>
</organism>
<reference evidence="6" key="1">
    <citation type="submission" date="2023-07" db="EMBL/GenBank/DDBJ databases">
        <title>Genomic Encyclopedia of Type Strains, Phase IV (KMG-IV): sequencing the most valuable type-strain genomes for metagenomic binning, comparative biology and taxonomic classification.</title>
        <authorList>
            <person name="Goeker M."/>
        </authorList>
    </citation>
    <scope>NUCLEOTIDE SEQUENCE [LARGE SCALE GENOMIC DNA]</scope>
    <source>
        <strain evidence="6">DSM 21204</strain>
    </source>
</reference>
<dbReference type="PANTHER" id="PTHR43110:SF1">
    <property type="entry name" value="THIOL PEROXIDASE"/>
    <property type="match status" value="1"/>
</dbReference>
<feature type="domain" description="Redoxin" evidence="5">
    <location>
        <begin position="17"/>
        <end position="156"/>
    </location>
</feature>
<dbReference type="EC" id="1.11.1.24" evidence="6"/>
<proteinExistence type="predicted"/>
<dbReference type="Gene3D" id="3.40.30.10">
    <property type="entry name" value="Glutaredoxin"/>
    <property type="match status" value="1"/>
</dbReference>
<dbReference type="InterPro" id="IPR013740">
    <property type="entry name" value="Redoxin"/>
</dbReference>
<dbReference type="GO" id="GO:0140824">
    <property type="term" value="F:thioredoxin-dependent peroxiredoxin activity"/>
    <property type="evidence" value="ECO:0007669"/>
    <property type="project" value="UniProtKB-EC"/>
</dbReference>
<dbReference type="InterPro" id="IPR036249">
    <property type="entry name" value="Thioredoxin-like_sf"/>
</dbReference>
<dbReference type="SUPFAM" id="SSF52833">
    <property type="entry name" value="Thioredoxin-like"/>
    <property type="match status" value="1"/>
</dbReference>
<keyword evidence="7" id="KW-1185">Reference proteome</keyword>
<evidence type="ECO:0000256" key="2">
    <source>
        <dbReference type="ARBA" id="ARBA00022862"/>
    </source>
</evidence>
<protein>
    <submittedName>
        <fullName evidence="6">Thiol peroxidase</fullName>
        <ecNumber evidence="6">1.11.1.24</ecNumber>
    </submittedName>
</protein>
<dbReference type="Proteomes" id="UP001240643">
    <property type="component" value="Unassembled WGS sequence"/>
</dbReference>
<dbReference type="RefSeq" id="WP_256547522.1">
    <property type="nucleotide sequence ID" value="NZ_CP101809.1"/>
</dbReference>
<keyword evidence="2" id="KW-0049">Antioxidant</keyword>
<evidence type="ECO:0000259" key="5">
    <source>
        <dbReference type="Pfam" id="PF08534"/>
    </source>
</evidence>
<keyword evidence="3" id="KW-1015">Disulfide bond</keyword>
<gene>
    <name evidence="6" type="ORF">J2Z62_000217</name>
</gene>
<sequence length="169" mass="18608">MAIRDFLLSEIPGVKLKVGDQFPDFNLYSHKFEKEQLSSLKADLKVVMIVPSLSTSLCDVQMKELSEELTKSQNLLIGVSNDSPIIGSSWCGAKNSETTLMFSLAGSGQHGVDLEKAIGVYIPECEFLAYRAVFVLDSNNKVLYAEYAPSLKTGLDLAKVNEFVVSHKK</sequence>
<keyword evidence="1 6" id="KW-0575">Peroxidase</keyword>
<dbReference type="PANTHER" id="PTHR43110">
    <property type="entry name" value="THIOL PEROXIDASE"/>
    <property type="match status" value="1"/>
</dbReference>
<keyword evidence="6" id="KW-0560">Oxidoreductase</keyword>
<dbReference type="EMBL" id="JAUSWO010000001">
    <property type="protein sequence ID" value="MDQ0513779.1"/>
    <property type="molecule type" value="Genomic_DNA"/>
</dbReference>
<accession>A0ABU0LYK7</accession>
<dbReference type="InterPro" id="IPR050455">
    <property type="entry name" value="Tpx_Peroxidase_subfamily"/>
</dbReference>
<evidence type="ECO:0000256" key="1">
    <source>
        <dbReference type="ARBA" id="ARBA00022559"/>
    </source>
</evidence>
<evidence type="ECO:0000313" key="6">
    <source>
        <dbReference type="EMBL" id="MDQ0513779.1"/>
    </source>
</evidence>
<comment type="caution">
    <text evidence="6">The sequence shown here is derived from an EMBL/GenBank/DDBJ whole genome shotgun (WGS) entry which is preliminary data.</text>
</comment>
<evidence type="ECO:0000256" key="4">
    <source>
        <dbReference type="ARBA" id="ARBA00023284"/>
    </source>
</evidence>
<keyword evidence="4" id="KW-0676">Redox-active center</keyword>
<dbReference type="Pfam" id="PF08534">
    <property type="entry name" value="Redoxin"/>
    <property type="match status" value="1"/>
</dbReference>
<evidence type="ECO:0000313" key="7">
    <source>
        <dbReference type="Proteomes" id="UP001240643"/>
    </source>
</evidence>
<name>A0ABU0LYK7_9BACT</name>